<evidence type="ECO:0000256" key="1">
    <source>
        <dbReference type="ARBA" id="ARBA00022618"/>
    </source>
</evidence>
<proteinExistence type="inferred from homology"/>
<reference evidence="8" key="1">
    <citation type="submission" date="2016-09" db="EMBL/GenBank/DDBJ databases">
        <authorList>
            <person name="Varghese N."/>
            <person name="Submissions S."/>
        </authorList>
    </citation>
    <scope>NUCLEOTIDE SEQUENCE [LARGE SCALE GENOMIC DNA]</scope>
    <source>
        <strain evidence="8">25nlg</strain>
    </source>
</reference>
<comment type="subcellular location">
    <subcellularLocation>
        <location evidence="5">Cytoplasm</location>
    </subcellularLocation>
    <text evidence="5">Localizes to the division site, in a FtsZ-dependent manner.</text>
</comment>
<keyword evidence="8" id="KW-1185">Reference proteome</keyword>
<gene>
    <name evidence="5" type="primary">sepF</name>
    <name evidence="7" type="ORF">SAMN05421737_107187</name>
</gene>
<evidence type="ECO:0000256" key="2">
    <source>
        <dbReference type="ARBA" id="ARBA00023210"/>
    </source>
</evidence>
<dbReference type="PANTHER" id="PTHR35798:SF1">
    <property type="entry name" value="CELL DIVISION PROTEIN SEPF"/>
    <property type="match status" value="1"/>
</dbReference>
<dbReference type="STRING" id="1464122.SAMN05421737_107187"/>
<protein>
    <recommendedName>
        <fullName evidence="5">Cell division protein SepF</fullName>
    </recommendedName>
</protein>
<dbReference type="GO" id="GO:0005737">
    <property type="term" value="C:cytoplasm"/>
    <property type="evidence" value="ECO:0007669"/>
    <property type="project" value="UniProtKB-SubCell"/>
</dbReference>
<evidence type="ECO:0000313" key="8">
    <source>
        <dbReference type="Proteomes" id="UP000242662"/>
    </source>
</evidence>
<accession>A0A1G6KXU7</accession>
<dbReference type="Proteomes" id="UP000242662">
    <property type="component" value="Unassembled WGS sequence"/>
</dbReference>
<dbReference type="RefSeq" id="WP_090775991.1">
    <property type="nucleotide sequence ID" value="NZ_FMYM01000007.1"/>
</dbReference>
<dbReference type="AlphaFoldDB" id="A0A1G6KXU7"/>
<comment type="subunit">
    <text evidence="5">Homodimer. Interacts with FtsZ.</text>
</comment>
<organism evidence="7 8">
    <name type="scientific">Shouchella lonarensis</name>
    <dbReference type="NCBI Taxonomy" id="1464122"/>
    <lineage>
        <taxon>Bacteria</taxon>
        <taxon>Bacillati</taxon>
        <taxon>Bacillota</taxon>
        <taxon>Bacilli</taxon>
        <taxon>Bacillales</taxon>
        <taxon>Bacillaceae</taxon>
        <taxon>Shouchella</taxon>
    </lineage>
</organism>
<dbReference type="OrthoDB" id="9815206at2"/>
<dbReference type="InterPro" id="IPR023052">
    <property type="entry name" value="Cell_div_SepF"/>
</dbReference>
<keyword evidence="5" id="KW-0963">Cytoplasm</keyword>
<dbReference type="Gene3D" id="3.30.110.150">
    <property type="entry name" value="SepF-like protein"/>
    <property type="match status" value="1"/>
</dbReference>
<dbReference type="PANTHER" id="PTHR35798">
    <property type="entry name" value="CELL DIVISION PROTEIN SEPF"/>
    <property type="match status" value="1"/>
</dbReference>
<comment type="similarity">
    <text evidence="5">Belongs to the SepF family.</text>
</comment>
<keyword evidence="2 5" id="KW-0717">Septation</keyword>
<dbReference type="GO" id="GO:0043093">
    <property type="term" value="P:FtsZ-dependent cytokinesis"/>
    <property type="evidence" value="ECO:0007669"/>
    <property type="project" value="UniProtKB-UniRule"/>
</dbReference>
<dbReference type="EMBL" id="FMYM01000007">
    <property type="protein sequence ID" value="SDC35648.1"/>
    <property type="molecule type" value="Genomic_DNA"/>
</dbReference>
<evidence type="ECO:0000256" key="5">
    <source>
        <dbReference type="HAMAP-Rule" id="MF_01197"/>
    </source>
</evidence>
<keyword evidence="1 5" id="KW-0132">Cell division</keyword>
<dbReference type="HAMAP" id="MF_01197">
    <property type="entry name" value="SepF"/>
    <property type="match status" value="1"/>
</dbReference>
<dbReference type="InterPro" id="IPR038594">
    <property type="entry name" value="SepF-like_sf"/>
</dbReference>
<evidence type="ECO:0000256" key="4">
    <source>
        <dbReference type="ARBA" id="ARBA00044936"/>
    </source>
</evidence>
<dbReference type="Pfam" id="PF04472">
    <property type="entry name" value="SepF"/>
    <property type="match status" value="1"/>
</dbReference>
<evidence type="ECO:0000256" key="6">
    <source>
        <dbReference type="SAM" id="MobiDB-lite"/>
    </source>
</evidence>
<name>A0A1G6KXU7_9BACI</name>
<sequence>MSFKSKFKRYFHIEDTSDTADLPEERLSPQQPKRASAVTKEKATSPNVVSLQSAQKTAKMMLIEPLTYDEVQQVADHLKRRKAVVLNVGQIEEDEARRMIDFLSGTVYAIDGDIQKIGPGVFVCTPDNVEVTGSISAFIDNKIE</sequence>
<keyword evidence="3 5" id="KW-0131">Cell cycle</keyword>
<dbReference type="GO" id="GO:0000917">
    <property type="term" value="P:division septum assembly"/>
    <property type="evidence" value="ECO:0007669"/>
    <property type="project" value="UniProtKB-KW"/>
</dbReference>
<dbReference type="InterPro" id="IPR007561">
    <property type="entry name" value="Cell_div_SepF/SepF-rel"/>
</dbReference>
<feature type="region of interest" description="Disordered" evidence="6">
    <location>
        <begin position="18"/>
        <end position="50"/>
    </location>
</feature>
<evidence type="ECO:0000256" key="3">
    <source>
        <dbReference type="ARBA" id="ARBA00023306"/>
    </source>
</evidence>
<evidence type="ECO:0000313" key="7">
    <source>
        <dbReference type="EMBL" id="SDC35648.1"/>
    </source>
</evidence>
<comment type="function">
    <text evidence="4 5">Cell division protein that is part of the divisome complex and is recruited early to the Z-ring. Probably stimulates Z-ring formation, perhaps through the cross-linking of FtsZ protofilaments. Its function overlaps with FtsA.</text>
</comment>